<reference evidence="1 2" key="1">
    <citation type="submission" date="2018-02" db="EMBL/GenBank/DDBJ databases">
        <authorList>
            <person name="Cohen D.B."/>
            <person name="Kent A.D."/>
        </authorList>
    </citation>
    <scope>NUCLEOTIDE SEQUENCE [LARGE SCALE GENOMIC DNA]</scope>
    <source>
        <strain evidence="1 2">CCAP 1448/3</strain>
    </source>
</reference>
<keyword evidence="2" id="KW-1185">Reference proteome</keyword>
<protein>
    <submittedName>
        <fullName evidence="1">CRISPR-associated protein Cmr3</fullName>
    </submittedName>
</protein>
<accession>A0A2T1C1F7</accession>
<evidence type="ECO:0000313" key="2">
    <source>
        <dbReference type="Proteomes" id="UP000238762"/>
    </source>
</evidence>
<comment type="caution">
    <text evidence="1">The sequence shown here is derived from an EMBL/GenBank/DDBJ whole genome shotgun (WGS) entry which is preliminary data.</text>
</comment>
<name>A0A2T1C1F7_9CYAN</name>
<dbReference type="RefSeq" id="WP_106289450.1">
    <property type="nucleotide sequence ID" value="NZ_CAWNTC010000099.1"/>
</dbReference>
<dbReference type="InterPro" id="IPR019117">
    <property type="entry name" value="CRISPR-assoc_protein_Cmr3"/>
</dbReference>
<gene>
    <name evidence="1" type="ORF">C7B64_14895</name>
</gene>
<dbReference type="Pfam" id="PF09700">
    <property type="entry name" value="Cas_Cmr3"/>
    <property type="match status" value="1"/>
</dbReference>
<dbReference type="AlphaFoldDB" id="A0A2T1C1F7"/>
<proteinExistence type="predicted"/>
<dbReference type="Proteomes" id="UP000238762">
    <property type="component" value="Unassembled WGS sequence"/>
</dbReference>
<evidence type="ECO:0000313" key="1">
    <source>
        <dbReference type="EMBL" id="PSB02109.1"/>
    </source>
</evidence>
<dbReference type="OrthoDB" id="442795at2"/>
<organism evidence="1 2">
    <name type="scientific">Merismopedia glauca CCAP 1448/3</name>
    <dbReference type="NCBI Taxonomy" id="1296344"/>
    <lineage>
        <taxon>Bacteria</taxon>
        <taxon>Bacillati</taxon>
        <taxon>Cyanobacteriota</taxon>
        <taxon>Cyanophyceae</taxon>
        <taxon>Synechococcales</taxon>
        <taxon>Merismopediaceae</taxon>
        <taxon>Merismopedia</taxon>
    </lineage>
</organism>
<sequence length="381" mass="43395">MQSVESPPKQQITRPPFQYIVIVEPLGLLYGSAGRFLSPENLVGRSGTSFPPSAATLSGLFAAQIEAEKKLKTSEENGQQKDNLLNFLQLAGPFWAWNNNPQNFYVPTPFNCLVKQQQIKYQIVWHSEPKKWLTKINGKWDTPPNDKFDKGTWMPICCWQDLGKENCAIKVETSPWKVVPHLHPRLQENQRHTVDPEDNRGSLFLENGVQLDPDACLVYLSNTQIPDGCYRFGGEGHLVDLSCQEINEYLQNLLKENVGCTFALITPAIWGSNRQSYRAPEQDKEGNLSWGNSPVTILTERPHPTRFRLGKYPETASDISTPRILSRGRYTTPAGTVYILENPLPAWQEWNEDWFPKEGFFSFKRWGFGLALPLESKRSIN</sequence>
<reference evidence="1 2" key="2">
    <citation type="submission" date="2018-03" db="EMBL/GenBank/DDBJ databases">
        <title>The ancient ancestry and fast evolution of plastids.</title>
        <authorList>
            <person name="Moore K.R."/>
            <person name="Magnabosco C."/>
            <person name="Momper L."/>
            <person name="Gold D.A."/>
            <person name="Bosak T."/>
            <person name="Fournier G.P."/>
        </authorList>
    </citation>
    <scope>NUCLEOTIDE SEQUENCE [LARGE SCALE GENOMIC DNA]</scope>
    <source>
        <strain evidence="1 2">CCAP 1448/3</strain>
    </source>
</reference>
<dbReference type="EMBL" id="PVWJ01000073">
    <property type="protein sequence ID" value="PSB02109.1"/>
    <property type="molecule type" value="Genomic_DNA"/>
</dbReference>